<organism evidence="3 4">
    <name type="scientific">Cellulosilyticum lentocellum (strain ATCC 49066 / DSM 5427 / NCIMB 11756 / RHM5)</name>
    <name type="common">Clostridium lentocellum</name>
    <dbReference type="NCBI Taxonomy" id="642492"/>
    <lineage>
        <taxon>Bacteria</taxon>
        <taxon>Bacillati</taxon>
        <taxon>Bacillota</taxon>
        <taxon>Clostridia</taxon>
        <taxon>Lachnospirales</taxon>
        <taxon>Cellulosilyticaceae</taxon>
        <taxon>Cellulosilyticum</taxon>
    </lineage>
</organism>
<dbReference type="Pfam" id="PF02001">
    <property type="entry name" value="DUF134"/>
    <property type="match status" value="1"/>
</dbReference>
<evidence type="ECO:0000313" key="3">
    <source>
        <dbReference type="EMBL" id="ADZ82070.1"/>
    </source>
</evidence>
<name>F2JJM8_CELLD</name>
<evidence type="ECO:0000256" key="1">
    <source>
        <dbReference type="ARBA" id="ARBA00009350"/>
    </source>
</evidence>
<dbReference type="PANTHER" id="PTHR37478">
    <property type="match status" value="1"/>
</dbReference>
<dbReference type="Proteomes" id="UP000008467">
    <property type="component" value="Chromosome"/>
</dbReference>
<dbReference type="STRING" id="642492.Clole_0323"/>
<proteinExistence type="inferred from homology"/>
<dbReference type="HAMAP" id="MF_00674">
    <property type="entry name" value="UPF0251"/>
    <property type="match status" value="1"/>
</dbReference>
<dbReference type="InterPro" id="IPR002852">
    <property type="entry name" value="UPF0251"/>
</dbReference>
<dbReference type="PANTHER" id="PTHR37478:SF2">
    <property type="entry name" value="UPF0251 PROTEIN TK0562"/>
    <property type="match status" value="1"/>
</dbReference>
<accession>F2JJM8</accession>
<dbReference type="HOGENOM" id="CLU_094511_1_0_9"/>
<evidence type="ECO:0000313" key="4">
    <source>
        <dbReference type="Proteomes" id="UP000008467"/>
    </source>
</evidence>
<reference evidence="3 4" key="1">
    <citation type="journal article" date="2011" name="J. Bacteriol.">
        <title>Complete genome sequence of the cellulose-degrading bacterium Cellulosilyticum lentocellum.</title>
        <authorList>
            <consortium name="US DOE Joint Genome Institute"/>
            <person name="Miller D.A."/>
            <person name="Suen G."/>
            <person name="Bruce D."/>
            <person name="Copeland A."/>
            <person name="Cheng J.F."/>
            <person name="Detter C."/>
            <person name="Goodwin L.A."/>
            <person name="Han C.S."/>
            <person name="Hauser L.J."/>
            <person name="Land M.L."/>
            <person name="Lapidus A."/>
            <person name="Lucas S."/>
            <person name="Meincke L."/>
            <person name="Pitluck S."/>
            <person name="Tapia R."/>
            <person name="Teshima H."/>
            <person name="Woyke T."/>
            <person name="Fox B.G."/>
            <person name="Angert E.R."/>
            <person name="Currie C.R."/>
        </authorList>
    </citation>
    <scope>NUCLEOTIDE SEQUENCE [LARGE SCALE GENOMIC DNA]</scope>
    <source>
        <strain evidence="4">ATCC 49066 / DSM 5427 / NCIMB 11756 / RHM5</strain>
    </source>
</reference>
<dbReference type="eggNOG" id="COG1342">
    <property type="taxonomic scope" value="Bacteria"/>
</dbReference>
<dbReference type="AlphaFoldDB" id="F2JJM8"/>
<dbReference type="KEGG" id="cle:Clole_0323"/>
<comment type="similarity">
    <text evidence="1 2">Belongs to the UPF0251 family.</text>
</comment>
<protein>
    <recommendedName>
        <fullName evidence="2">UPF0251 protein Clole_0323</fullName>
    </recommendedName>
</protein>
<gene>
    <name evidence="3" type="ordered locus">Clole_0323</name>
</gene>
<evidence type="ECO:0000256" key="2">
    <source>
        <dbReference type="HAMAP-Rule" id="MF_00674"/>
    </source>
</evidence>
<keyword evidence="4" id="KW-1185">Reference proteome</keyword>
<dbReference type="EMBL" id="CP002582">
    <property type="protein sequence ID" value="ADZ82070.1"/>
    <property type="molecule type" value="Genomic_DNA"/>
</dbReference>
<sequence length="132" mass="15159">MCICPFNVEITYERSDAMPRIAKCRRVCAEPKHKFFKSDTLLNEEVILCVEELESIRLTDFENLDQDVAAERMSISRGTFQRILYSARHKVAEALVMGKSIAIDGGNYEVSKKLCEASKRCKHCCFSKKQEE</sequence>